<dbReference type="Proteomes" id="UP000027135">
    <property type="component" value="Unassembled WGS sequence"/>
</dbReference>
<dbReference type="EMBL" id="KK853492">
    <property type="protein sequence ID" value="KDR07224.1"/>
    <property type="molecule type" value="Genomic_DNA"/>
</dbReference>
<sequence length="83" mass="9220">MGSRGRWIRAATKAKKSRSPMVRTASGQLLKDLHEGLDLSRWEPELCVQMLRIPSVNNYSAIAKLLAKANKPRQDSASQVATE</sequence>
<accession>A0A067QIR0</accession>
<keyword evidence="3" id="KW-1185">Reference proteome</keyword>
<feature type="region of interest" description="Disordered" evidence="1">
    <location>
        <begin position="1"/>
        <end position="23"/>
    </location>
</feature>
<reference evidence="2 3" key="1">
    <citation type="journal article" date="2014" name="Nat. Commun.">
        <title>Molecular traces of alternative social organization in a termite genome.</title>
        <authorList>
            <person name="Terrapon N."/>
            <person name="Li C."/>
            <person name="Robertson H.M."/>
            <person name="Ji L."/>
            <person name="Meng X."/>
            <person name="Booth W."/>
            <person name="Chen Z."/>
            <person name="Childers C.P."/>
            <person name="Glastad K.M."/>
            <person name="Gokhale K."/>
            <person name="Gowin J."/>
            <person name="Gronenberg W."/>
            <person name="Hermansen R.A."/>
            <person name="Hu H."/>
            <person name="Hunt B.G."/>
            <person name="Huylmans A.K."/>
            <person name="Khalil S.M."/>
            <person name="Mitchell R.D."/>
            <person name="Munoz-Torres M.C."/>
            <person name="Mustard J.A."/>
            <person name="Pan H."/>
            <person name="Reese J.T."/>
            <person name="Scharf M.E."/>
            <person name="Sun F."/>
            <person name="Vogel H."/>
            <person name="Xiao J."/>
            <person name="Yang W."/>
            <person name="Yang Z."/>
            <person name="Yang Z."/>
            <person name="Zhou J."/>
            <person name="Zhu J."/>
            <person name="Brent C.S."/>
            <person name="Elsik C.G."/>
            <person name="Goodisman M.A."/>
            <person name="Liberles D.A."/>
            <person name="Roe R.M."/>
            <person name="Vargo E.L."/>
            <person name="Vilcinskas A."/>
            <person name="Wang J."/>
            <person name="Bornberg-Bauer E."/>
            <person name="Korb J."/>
            <person name="Zhang G."/>
            <person name="Liebig J."/>
        </authorList>
    </citation>
    <scope>NUCLEOTIDE SEQUENCE [LARGE SCALE GENOMIC DNA]</scope>
    <source>
        <tissue evidence="2">Whole organism</tissue>
    </source>
</reference>
<gene>
    <name evidence="2" type="ORF">L798_03275</name>
</gene>
<evidence type="ECO:0000313" key="3">
    <source>
        <dbReference type="Proteomes" id="UP000027135"/>
    </source>
</evidence>
<name>A0A067QIR0_ZOONE</name>
<dbReference type="OMA" id="RGRWIRA"/>
<dbReference type="InParanoid" id="A0A067QIR0"/>
<proteinExistence type="predicted"/>
<evidence type="ECO:0000313" key="2">
    <source>
        <dbReference type="EMBL" id="KDR07224.1"/>
    </source>
</evidence>
<evidence type="ECO:0000256" key="1">
    <source>
        <dbReference type="SAM" id="MobiDB-lite"/>
    </source>
</evidence>
<organism evidence="2 3">
    <name type="scientific">Zootermopsis nevadensis</name>
    <name type="common">Dampwood termite</name>
    <dbReference type="NCBI Taxonomy" id="136037"/>
    <lineage>
        <taxon>Eukaryota</taxon>
        <taxon>Metazoa</taxon>
        <taxon>Ecdysozoa</taxon>
        <taxon>Arthropoda</taxon>
        <taxon>Hexapoda</taxon>
        <taxon>Insecta</taxon>
        <taxon>Pterygota</taxon>
        <taxon>Neoptera</taxon>
        <taxon>Polyneoptera</taxon>
        <taxon>Dictyoptera</taxon>
        <taxon>Blattodea</taxon>
        <taxon>Blattoidea</taxon>
        <taxon>Termitoidae</taxon>
        <taxon>Termopsidae</taxon>
        <taxon>Zootermopsis</taxon>
    </lineage>
</organism>
<protein>
    <submittedName>
        <fullName evidence="2">Uncharacterized protein</fullName>
    </submittedName>
</protein>
<dbReference type="AlphaFoldDB" id="A0A067QIR0"/>